<protein>
    <submittedName>
        <fullName evidence="3">Serine/arginine repetitive matrix protein 3-like</fullName>
    </submittedName>
</protein>
<feature type="compositionally biased region" description="Basic residues" evidence="1">
    <location>
        <begin position="72"/>
        <end position="81"/>
    </location>
</feature>
<keyword evidence="2" id="KW-1185">Reference proteome</keyword>
<reference evidence="3" key="1">
    <citation type="submission" date="2025-08" db="UniProtKB">
        <authorList>
            <consortium name="RefSeq"/>
        </authorList>
    </citation>
    <scope>IDENTIFICATION</scope>
    <source>
        <tissue evidence="3">Blood</tissue>
    </source>
</reference>
<evidence type="ECO:0000313" key="2">
    <source>
        <dbReference type="Proteomes" id="UP000248483"/>
    </source>
</evidence>
<dbReference type="RefSeq" id="XP_030616094.1">
    <property type="nucleotide sequence ID" value="XM_030760234.1"/>
</dbReference>
<dbReference type="AlphaFoldDB" id="A0A7F8K3Y5"/>
<evidence type="ECO:0000313" key="3">
    <source>
        <dbReference type="RefSeq" id="XP_030616094.1"/>
    </source>
</evidence>
<dbReference type="GeneID" id="115802018"/>
<sequence length="243" mass="25624">MTQPRAAVTARGALGRGVRSRSAGAGPKAPARRRDSTYLPGFGSGSAGRRAAGALPPSFLLPPPPPRSATHNTRRKRKPRREARVSGTPGVGGRPREGLAAPAEQGEGGGPEGRTSRRNEGREETRRGRWLKCSRPGDPRNPLEKEGRACAWRSTEAHCPQGAYGRRGRRARPAQGVDPGSDSARAGPGWGWEPPGAGQGRVADIELHCSSLQGSPGRRWLAESAANYVVDLRVSAGTSLPTS</sequence>
<feature type="compositionally biased region" description="Low complexity" evidence="1">
    <location>
        <begin position="10"/>
        <end position="29"/>
    </location>
</feature>
<name>A0A7F8K3Y5_DELLE</name>
<feature type="region of interest" description="Disordered" evidence="1">
    <location>
        <begin position="1"/>
        <end position="199"/>
    </location>
</feature>
<feature type="compositionally biased region" description="Basic and acidic residues" evidence="1">
    <location>
        <begin position="135"/>
        <end position="148"/>
    </location>
</feature>
<gene>
    <name evidence="3" type="primary">LOC115802018</name>
</gene>
<accession>A0A7F8K3Y5</accession>
<dbReference type="Proteomes" id="UP000248483">
    <property type="component" value="Unplaced"/>
</dbReference>
<proteinExistence type="predicted"/>
<feature type="compositionally biased region" description="Basic and acidic residues" evidence="1">
    <location>
        <begin position="114"/>
        <end position="127"/>
    </location>
</feature>
<dbReference type="KEGG" id="dle:115802018"/>
<feature type="compositionally biased region" description="Low complexity" evidence="1">
    <location>
        <begin position="47"/>
        <end position="58"/>
    </location>
</feature>
<organism evidence="2 3">
    <name type="scientific">Delphinapterus leucas</name>
    <name type="common">Beluga whale</name>
    <dbReference type="NCBI Taxonomy" id="9749"/>
    <lineage>
        <taxon>Eukaryota</taxon>
        <taxon>Metazoa</taxon>
        <taxon>Chordata</taxon>
        <taxon>Craniata</taxon>
        <taxon>Vertebrata</taxon>
        <taxon>Euteleostomi</taxon>
        <taxon>Mammalia</taxon>
        <taxon>Eutheria</taxon>
        <taxon>Laurasiatheria</taxon>
        <taxon>Artiodactyla</taxon>
        <taxon>Whippomorpha</taxon>
        <taxon>Cetacea</taxon>
        <taxon>Odontoceti</taxon>
        <taxon>Monodontidae</taxon>
        <taxon>Delphinapterus</taxon>
    </lineage>
</organism>
<dbReference type="InParanoid" id="A0A7F8K3Y5"/>
<evidence type="ECO:0000256" key="1">
    <source>
        <dbReference type="SAM" id="MobiDB-lite"/>
    </source>
</evidence>